<dbReference type="InterPro" id="IPR005829">
    <property type="entry name" value="Sugar_transporter_CS"/>
</dbReference>
<evidence type="ECO:0000256" key="5">
    <source>
        <dbReference type="ARBA" id="ARBA00022989"/>
    </source>
</evidence>
<evidence type="ECO:0000256" key="2">
    <source>
        <dbReference type="ARBA" id="ARBA00022448"/>
    </source>
</evidence>
<feature type="transmembrane region" description="Helical" evidence="7">
    <location>
        <begin position="72"/>
        <end position="92"/>
    </location>
</feature>
<dbReference type="InterPro" id="IPR052528">
    <property type="entry name" value="Sugar_transport-like"/>
</dbReference>
<evidence type="ECO:0000256" key="1">
    <source>
        <dbReference type="ARBA" id="ARBA00004141"/>
    </source>
</evidence>
<keyword evidence="5 7" id="KW-1133">Transmembrane helix</keyword>
<proteinExistence type="predicted"/>
<dbReference type="Gene3D" id="1.20.1250.20">
    <property type="entry name" value="MFS general substrate transporter like domains"/>
    <property type="match status" value="2"/>
</dbReference>
<evidence type="ECO:0000313" key="10">
    <source>
        <dbReference type="Proteomes" id="UP000037210"/>
    </source>
</evidence>
<name>A0A0M0BSF8_9ARCH</name>
<evidence type="ECO:0000256" key="7">
    <source>
        <dbReference type="SAM" id="Phobius"/>
    </source>
</evidence>
<dbReference type="InterPro" id="IPR020846">
    <property type="entry name" value="MFS_dom"/>
</dbReference>
<keyword evidence="4 7" id="KW-0812">Transmembrane</keyword>
<reference evidence="9 10" key="1">
    <citation type="submission" date="2015-06" db="EMBL/GenBank/DDBJ databases">
        <title>New insights into the roles of widespread benthic archaea in carbon and nitrogen cycling.</title>
        <authorList>
            <person name="Lazar C.S."/>
            <person name="Baker B.J."/>
            <person name="Seitz K.W."/>
            <person name="Hyde A.S."/>
            <person name="Dick G.J."/>
            <person name="Hinrichs K.-U."/>
            <person name="Teske A.P."/>
        </authorList>
    </citation>
    <scope>NUCLEOTIDE SEQUENCE [LARGE SCALE GENOMIC DNA]</scope>
    <source>
        <strain evidence="9">DG-45</strain>
    </source>
</reference>
<feature type="transmembrane region" description="Helical" evidence="7">
    <location>
        <begin position="239"/>
        <end position="262"/>
    </location>
</feature>
<dbReference type="InterPro" id="IPR036259">
    <property type="entry name" value="MFS_trans_sf"/>
</dbReference>
<dbReference type="CDD" id="cd17325">
    <property type="entry name" value="MFS_MdtG_SLC18_like"/>
    <property type="match status" value="1"/>
</dbReference>
<protein>
    <recommendedName>
        <fullName evidence="8">Major facilitator superfamily (MFS) profile domain-containing protein</fullName>
    </recommendedName>
</protein>
<comment type="caution">
    <text evidence="9">The sequence shown here is derived from an EMBL/GenBank/DDBJ whole genome shotgun (WGS) entry which is preliminary data.</text>
</comment>
<feature type="domain" description="Major facilitator superfamily (MFS) profile" evidence="8">
    <location>
        <begin position="7"/>
        <end position="386"/>
    </location>
</feature>
<feature type="transmembrane region" description="Helical" evidence="7">
    <location>
        <begin position="361"/>
        <end position="381"/>
    </location>
</feature>
<sequence>MPRLDRNLSMLFALNLAVSLSSQLVQPLFPLYLVGLHASEVEVGLVIALSSAVATALMLPSGLLIDRIGRRRILLLSVVMAAIPIFFLSFIGDLGAVTLLYTIYNAAFSFFIPARMALISESATPQNRATLFGLMNIAWPIGGIVSPVLSGYLIEAFDWSICFLTSAAIIGVSVVPTALLREKRAEPRPAEPGAPRVSLLDRRYLPQMVMFFAFHLVMTTGIGGVNMILPLFLESQYHLSYYLIGLFFTTTSVVTLLTQIPSGYLADRYGRKRLLAACIAPIPVLVGVWPFVDNWVTLLMLYTAAQGLWSMTWPSTLALVSDSVPAEVIGAAFGVRMTGIRLGFTVGPIFAGLLYSASGAAAPFLAAALFHLLGIPLALLFRDSRRAAHEEETRAEEADHQAEMAPQPDISIEGAAKLLESFKSRARG</sequence>
<dbReference type="PANTHER" id="PTHR23526:SF4">
    <property type="entry name" value="INTEGRAL MEMBRANE TRANSPORT PROTEIN"/>
    <property type="match status" value="1"/>
</dbReference>
<feature type="transmembrane region" description="Helical" evidence="7">
    <location>
        <begin position="274"/>
        <end position="292"/>
    </location>
</feature>
<dbReference type="SUPFAM" id="SSF103473">
    <property type="entry name" value="MFS general substrate transporter"/>
    <property type="match status" value="1"/>
</dbReference>
<feature type="transmembrane region" description="Helical" evidence="7">
    <location>
        <begin position="130"/>
        <end position="150"/>
    </location>
</feature>
<comment type="subcellular location">
    <subcellularLocation>
        <location evidence="1">Membrane</location>
        <topology evidence="1">Multi-pass membrane protein</topology>
    </subcellularLocation>
</comment>
<evidence type="ECO:0000259" key="8">
    <source>
        <dbReference type="PROSITE" id="PS50850"/>
    </source>
</evidence>
<dbReference type="Pfam" id="PF05977">
    <property type="entry name" value="MFS_3"/>
    <property type="match status" value="1"/>
</dbReference>
<dbReference type="PROSITE" id="PS00216">
    <property type="entry name" value="SUGAR_TRANSPORT_1"/>
    <property type="match status" value="2"/>
</dbReference>
<feature type="transmembrane region" description="Helical" evidence="7">
    <location>
        <begin position="98"/>
        <end position="118"/>
    </location>
</feature>
<dbReference type="PROSITE" id="PS50850">
    <property type="entry name" value="MFS"/>
    <property type="match status" value="1"/>
</dbReference>
<accession>A0A0M0BSF8</accession>
<dbReference type="InterPro" id="IPR010290">
    <property type="entry name" value="TM_effector"/>
</dbReference>
<dbReference type="PANTHER" id="PTHR23526">
    <property type="entry name" value="INTEGRAL MEMBRANE TRANSPORT PROTEIN-RELATED"/>
    <property type="match status" value="1"/>
</dbReference>
<evidence type="ECO:0000313" key="9">
    <source>
        <dbReference type="EMBL" id="KON31166.1"/>
    </source>
</evidence>
<keyword evidence="6 7" id="KW-0472">Membrane</keyword>
<keyword evidence="3" id="KW-1003">Cell membrane</keyword>
<organism evidence="9 10">
    <name type="scientific">miscellaneous Crenarchaeota group-15 archaeon DG-45</name>
    <dbReference type="NCBI Taxonomy" id="1685127"/>
    <lineage>
        <taxon>Archaea</taxon>
        <taxon>Candidatus Bathyarchaeota</taxon>
        <taxon>MCG-15</taxon>
    </lineage>
</organism>
<evidence type="ECO:0000256" key="3">
    <source>
        <dbReference type="ARBA" id="ARBA00022475"/>
    </source>
</evidence>
<dbReference type="GO" id="GO:0016020">
    <property type="term" value="C:membrane"/>
    <property type="evidence" value="ECO:0007669"/>
    <property type="project" value="UniProtKB-SubCell"/>
</dbReference>
<feature type="transmembrane region" description="Helical" evidence="7">
    <location>
        <begin position="156"/>
        <end position="180"/>
    </location>
</feature>
<dbReference type="Pfam" id="PF07690">
    <property type="entry name" value="MFS_1"/>
    <property type="match status" value="1"/>
</dbReference>
<dbReference type="InterPro" id="IPR011701">
    <property type="entry name" value="MFS"/>
</dbReference>
<dbReference type="PATRIC" id="fig|1685127.3.peg.421"/>
<dbReference type="AlphaFoldDB" id="A0A0M0BSF8"/>
<feature type="transmembrane region" description="Helical" evidence="7">
    <location>
        <begin position="43"/>
        <end position="65"/>
    </location>
</feature>
<gene>
    <name evidence="9" type="ORF">AC482_01645</name>
</gene>
<dbReference type="Proteomes" id="UP000037210">
    <property type="component" value="Unassembled WGS sequence"/>
</dbReference>
<evidence type="ECO:0000256" key="6">
    <source>
        <dbReference type="ARBA" id="ARBA00023136"/>
    </source>
</evidence>
<dbReference type="EMBL" id="LFWZ01000011">
    <property type="protein sequence ID" value="KON31166.1"/>
    <property type="molecule type" value="Genomic_DNA"/>
</dbReference>
<keyword evidence="2" id="KW-0813">Transport</keyword>
<evidence type="ECO:0000256" key="4">
    <source>
        <dbReference type="ARBA" id="ARBA00022692"/>
    </source>
</evidence>
<dbReference type="GO" id="GO:0022857">
    <property type="term" value="F:transmembrane transporter activity"/>
    <property type="evidence" value="ECO:0007669"/>
    <property type="project" value="InterPro"/>
</dbReference>
<feature type="transmembrane region" description="Helical" evidence="7">
    <location>
        <begin position="209"/>
        <end position="233"/>
    </location>
</feature>